<dbReference type="PANTHER" id="PTHR11774">
    <property type="entry name" value="GERANYLGERANYL TRANSFERASE TYPE BETA SUBUNIT"/>
    <property type="match status" value="1"/>
</dbReference>
<dbReference type="PANTHER" id="PTHR11774:SF6">
    <property type="entry name" value="PROTEIN FARNESYLTRANSFERASE SUBUNIT BETA"/>
    <property type="match status" value="1"/>
</dbReference>
<evidence type="ECO:0000256" key="1">
    <source>
        <dbReference type="ARBA" id="ARBA00010497"/>
    </source>
</evidence>
<dbReference type="GO" id="GO:0008270">
    <property type="term" value="F:zinc ion binding"/>
    <property type="evidence" value="ECO:0007669"/>
    <property type="project" value="UniProtKB-UniRule"/>
</dbReference>
<dbReference type="AlphaFoldDB" id="A0A834YL54"/>
<evidence type="ECO:0000256" key="7">
    <source>
        <dbReference type="ARBA" id="ARBA00022737"/>
    </source>
</evidence>
<proteinExistence type="inferred from homology"/>
<evidence type="ECO:0000313" key="11">
    <source>
        <dbReference type="EMBL" id="KAF8390402.1"/>
    </source>
</evidence>
<dbReference type="OMA" id="WCIYWIL"/>
<evidence type="ECO:0000256" key="2">
    <source>
        <dbReference type="ARBA" id="ARBA00012702"/>
    </source>
</evidence>
<gene>
    <name evidence="11" type="ORF">HHK36_024928</name>
</gene>
<dbReference type="Pfam" id="PF00432">
    <property type="entry name" value="Prenyltrans"/>
    <property type="match status" value="2"/>
</dbReference>
<evidence type="ECO:0000256" key="8">
    <source>
        <dbReference type="ARBA" id="ARBA00022833"/>
    </source>
</evidence>
<feature type="domain" description="Prenyltransferase alpha-alpha toroid" evidence="10">
    <location>
        <begin position="245"/>
        <end position="499"/>
    </location>
</feature>
<dbReference type="InterPro" id="IPR045089">
    <property type="entry name" value="PGGT1B-like"/>
</dbReference>
<comment type="caution">
    <text evidence="11">The sequence shown here is derived from an EMBL/GenBank/DDBJ whole genome shotgun (WGS) entry which is preliminary data.</text>
</comment>
<reference evidence="11 12" key="1">
    <citation type="submission" date="2020-04" db="EMBL/GenBank/DDBJ databases">
        <title>Plant Genome Project.</title>
        <authorList>
            <person name="Zhang R.-G."/>
        </authorList>
    </citation>
    <scope>NUCLEOTIDE SEQUENCE [LARGE SCALE GENOMIC DNA]</scope>
    <source>
        <strain evidence="11">YNK0</strain>
        <tissue evidence="11">Leaf</tissue>
    </source>
</reference>
<evidence type="ECO:0000256" key="9">
    <source>
        <dbReference type="RuleBase" id="RU365056"/>
    </source>
</evidence>
<name>A0A834YL54_TETSI</name>
<accession>A0A834YL54</accession>
<dbReference type="GO" id="GO:0004660">
    <property type="term" value="F:protein farnesyltransferase activity"/>
    <property type="evidence" value="ECO:0007669"/>
    <property type="project" value="UniProtKB-UniRule"/>
</dbReference>
<keyword evidence="5 9" id="KW-0808">Transferase</keyword>
<comment type="function">
    <text evidence="9">Catalyzes the transfer of a farnesyl moiety from farnesyl diphosphate to a cysteine at the fourth position from the C-terminus of several proteins. The beta subunit is responsible for peptide-binding.</text>
</comment>
<keyword evidence="8 9" id="KW-0862">Zinc</keyword>
<dbReference type="EC" id="2.5.1.58" evidence="2 9"/>
<feature type="domain" description="Prenyltransferase alpha-alpha toroid" evidence="10">
    <location>
        <begin position="43"/>
        <end position="169"/>
    </location>
</feature>
<organism evidence="11 12">
    <name type="scientific">Tetracentron sinense</name>
    <name type="common">Spur-leaf</name>
    <dbReference type="NCBI Taxonomy" id="13715"/>
    <lineage>
        <taxon>Eukaryota</taxon>
        <taxon>Viridiplantae</taxon>
        <taxon>Streptophyta</taxon>
        <taxon>Embryophyta</taxon>
        <taxon>Tracheophyta</taxon>
        <taxon>Spermatophyta</taxon>
        <taxon>Magnoliopsida</taxon>
        <taxon>Trochodendrales</taxon>
        <taxon>Trochodendraceae</taxon>
        <taxon>Tetracentron</taxon>
    </lineage>
</organism>
<dbReference type="OrthoDB" id="10261146at2759"/>
<evidence type="ECO:0000259" key="10">
    <source>
        <dbReference type="Pfam" id="PF00432"/>
    </source>
</evidence>
<comment type="subunit">
    <text evidence="9">Heterodimer of FTA and FTB.</text>
</comment>
<evidence type="ECO:0000256" key="5">
    <source>
        <dbReference type="ARBA" id="ARBA00022679"/>
    </source>
</evidence>
<dbReference type="InterPro" id="IPR026872">
    <property type="entry name" value="FTB"/>
</dbReference>
<keyword evidence="7" id="KW-0677">Repeat</keyword>
<dbReference type="Gene3D" id="1.50.10.20">
    <property type="match status" value="2"/>
</dbReference>
<dbReference type="CDD" id="cd02893">
    <property type="entry name" value="FTase"/>
    <property type="match status" value="1"/>
</dbReference>
<keyword evidence="4 9" id="KW-0637">Prenyltransferase</keyword>
<protein>
    <recommendedName>
        <fullName evidence="3 9">Protein farnesyltransferase subunit beta</fullName>
        <shortName evidence="9">FTase-beta</shortName>
        <ecNumber evidence="2 9">2.5.1.58</ecNumber>
    </recommendedName>
</protein>
<dbReference type="GO" id="GO:0097354">
    <property type="term" value="P:prenylation"/>
    <property type="evidence" value="ECO:0007669"/>
    <property type="project" value="UniProtKB-UniRule"/>
</dbReference>
<dbReference type="GO" id="GO:0005965">
    <property type="term" value="C:protein farnesyltransferase complex"/>
    <property type="evidence" value="ECO:0007669"/>
    <property type="project" value="UniProtKB-UniRule"/>
</dbReference>
<evidence type="ECO:0000256" key="3">
    <source>
        <dbReference type="ARBA" id="ARBA00015798"/>
    </source>
</evidence>
<comment type="cofactor">
    <cofactor evidence="9">
        <name>Zn(2+)</name>
        <dbReference type="ChEBI" id="CHEBI:29105"/>
    </cofactor>
    <text evidence="9">Binds 1 zinc ion per subunit.</text>
</comment>
<sequence length="513" mass="56387">MDSASSKPTVTQRDQWMVEGKVFEIYKLFGNVPRHAQTLMLELQRDKHMEYLTKGLRQLGPGFCVLDANRTWLCYWILHSIALLGESVEDELENNAIDFLSHCQDPNGGYGGGPGQASTRPTMPHLATTYAAVNSLITLGGLRALSSINRDKLYIFLLRMKDPSGGFRCTRSVSIVPPAYYAHLVAFPVCFYMEPETSDSGSVTSGAAGRGMATGSGGARSTRVAAAAVPVRPLPALKDNVKKVASILKILDYELVRNVGNYILSCQTYEGGISGEPGSEAHGGYTFCGLATMILINETDRLDLTRLIDWVAFRQGGECGFQGRANKLVDGCYSFWQGAIFPLIQRLHSIVDEQLRAMNGGEGKHSVDRAHTVATSKLSEGELSLDETSSQVDEACHCRHEGKLSDIAFNFLNGCAELEPLFHSIALQQYILLCSQVQDGGFKDKPGKYRDYYHTCYCLSGLAVCQYCCSKDANSPPSPRAVFGPYSNLLEPIHPLFNVVLDRYHEAHEFFSS</sequence>
<dbReference type="InterPro" id="IPR008930">
    <property type="entry name" value="Terpenoid_cyclase/PrenylTrfase"/>
</dbReference>
<evidence type="ECO:0000256" key="6">
    <source>
        <dbReference type="ARBA" id="ARBA00022723"/>
    </source>
</evidence>
<dbReference type="SUPFAM" id="SSF48239">
    <property type="entry name" value="Terpenoid cyclases/Protein prenyltransferases"/>
    <property type="match status" value="1"/>
</dbReference>
<dbReference type="Proteomes" id="UP000655225">
    <property type="component" value="Unassembled WGS sequence"/>
</dbReference>
<comment type="similarity">
    <text evidence="1 9">Belongs to the protein prenyltransferase subunit beta family.</text>
</comment>
<dbReference type="EMBL" id="JABCRI010000018">
    <property type="protein sequence ID" value="KAF8390402.1"/>
    <property type="molecule type" value="Genomic_DNA"/>
</dbReference>
<evidence type="ECO:0000256" key="4">
    <source>
        <dbReference type="ARBA" id="ARBA00022602"/>
    </source>
</evidence>
<dbReference type="InterPro" id="IPR001330">
    <property type="entry name" value="Prenyltrans"/>
</dbReference>
<evidence type="ECO:0000313" key="12">
    <source>
        <dbReference type="Proteomes" id="UP000655225"/>
    </source>
</evidence>
<keyword evidence="6 9" id="KW-0479">Metal-binding</keyword>
<comment type="catalytic activity">
    <reaction evidence="9">
        <text>L-cysteinyl-[protein] + (2E,6E)-farnesyl diphosphate = S-(2E,6E)-farnesyl-L-cysteinyl-[protein] + diphosphate</text>
        <dbReference type="Rhea" id="RHEA:13345"/>
        <dbReference type="Rhea" id="RHEA-COMP:10131"/>
        <dbReference type="Rhea" id="RHEA-COMP:11535"/>
        <dbReference type="ChEBI" id="CHEBI:29950"/>
        <dbReference type="ChEBI" id="CHEBI:33019"/>
        <dbReference type="ChEBI" id="CHEBI:86019"/>
        <dbReference type="ChEBI" id="CHEBI:175763"/>
    </reaction>
</comment>
<keyword evidence="12" id="KW-1185">Reference proteome</keyword>